<protein>
    <submittedName>
        <fullName evidence="2">Uncharacterized protein</fullName>
    </submittedName>
</protein>
<sequence>VFVNDWVPSARFITSVDDAAEIGLERQGSNNIDRPADNAATAPKRNKLAWLNSPAGCTIRLQKDTFHARVSHKRKECPICGTQTTVACTICGVHVCGEKAFGQRRSCWDILHTAQRIEKRDRPCRESGARGRRGRRRVSGHFSDTQEPTIRSRGRVRTASQSSNP</sequence>
<dbReference type="EMBL" id="HACM01005138">
    <property type="protein sequence ID" value="CRZ05580.1"/>
    <property type="molecule type" value="Transcribed_RNA"/>
</dbReference>
<feature type="region of interest" description="Disordered" evidence="1">
    <location>
        <begin position="121"/>
        <end position="165"/>
    </location>
</feature>
<feature type="compositionally biased region" description="Basic residues" evidence="1">
    <location>
        <begin position="130"/>
        <end position="139"/>
    </location>
</feature>
<reference evidence="2" key="1">
    <citation type="submission" date="2015-04" db="EMBL/GenBank/DDBJ databases">
        <title>The genome sequence of the plant pathogenic Rhizarian Plasmodiophora brassicae reveals insights in its biotrophic life cycle and the origin of chitin synthesis.</title>
        <authorList>
            <person name="Schwelm A."/>
            <person name="Fogelqvist J."/>
            <person name="Knaust A."/>
            <person name="Julke S."/>
            <person name="Lilja T."/>
            <person name="Dhandapani V."/>
            <person name="Bonilla-Rosso G."/>
            <person name="Karlsson M."/>
            <person name="Shevchenko A."/>
            <person name="Choi S.R."/>
            <person name="Kim H.G."/>
            <person name="Park J.Y."/>
            <person name="Lim Y.P."/>
            <person name="Ludwig-Muller J."/>
            <person name="Dixelius C."/>
        </authorList>
    </citation>
    <scope>NUCLEOTIDE SEQUENCE</scope>
    <source>
        <tissue evidence="2">Potato root galls</tissue>
    </source>
</reference>
<evidence type="ECO:0000313" key="2">
    <source>
        <dbReference type="EMBL" id="CRZ05580.1"/>
    </source>
</evidence>
<proteinExistence type="predicted"/>
<organism evidence="2">
    <name type="scientific">Spongospora subterranea</name>
    <dbReference type="NCBI Taxonomy" id="70186"/>
    <lineage>
        <taxon>Eukaryota</taxon>
        <taxon>Sar</taxon>
        <taxon>Rhizaria</taxon>
        <taxon>Endomyxa</taxon>
        <taxon>Phytomyxea</taxon>
        <taxon>Plasmodiophorida</taxon>
        <taxon>Plasmodiophoridae</taxon>
        <taxon>Spongospora</taxon>
    </lineage>
</organism>
<accession>A0A0H5QUJ7</accession>
<name>A0A0H5QUJ7_9EUKA</name>
<evidence type="ECO:0000256" key="1">
    <source>
        <dbReference type="SAM" id="MobiDB-lite"/>
    </source>
</evidence>
<feature type="non-terminal residue" evidence="2">
    <location>
        <position position="1"/>
    </location>
</feature>
<dbReference type="AlphaFoldDB" id="A0A0H5QUJ7"/>